<protein>
    <submittedName>
        <fullName evidence="6">Uncharacterized protein</fullName>
    </submittedName>
</protein>
<accession>A0ABD2QBR6</accession>
<comment type="caution">
    <text evidence="6">The sequence shown here is derived from an EMBL/GenBank/DDBJ whole genome shotgun (WGS) entry which is preliminary data.</text>
</comment>
<sequence length="342" mass="39603">MERDDLRSQLNSLETRAHEIQNNVRLITQDRDRINKLYNDARNELKRYQDGHRDCSPSASLHHAHHHIPCSASQAVVRRAESDRDRVMSELNRISSEPCDEKADVRQELEVCKISRDELGCQLDRTKMDLTEMDKQRQTLSERCDEVHRNAIQKREECVSLENQLQAARDEISKLQNELLGVNEERSELMKANRSLDKQLTSLAADKSRLARELHELGHDHKSLHDQCVKTKAEAADLLSKYQVEAATNEKMRTRLETAEHRAESGEHRAGWAEDKLRSAEANAGSLQSKIAAMQENIDWLQSSKVSLHEENKKLRVCFYSFNKRGIKLLYHYIFSPLKIEM</sequence>
<comment type="similarity">
    <text evidence="4">Belongs to the CEP135/TSGA10 family.</text>
</comment>
<dbReference type="Gene3D" id="1.10.287.1490">
    <property type="match status" value="1"/>
</dbReference>
<organism evidence="6 7">
    <name type="scientific">Cichlidogyrus casuarinus</name>
    <dbReference type="NCBI Taxonomy" id="1844966"/>
    <lineage>
        <taxon>Eukaryota</taxon>
        <taxon>Metazoa</taxon>
        <taxon>Spiralia</taxon>
        <taxon>Lophotrochozoa</taxon>
        <taxon>Platyhelminthes</taxon>
        <taxon>Monogenea</taxon>
        <taxon>Monopisthocotylea</taxon>
        <taxon>Dactylogyridea</taxon>
        <taxon>Ancyrocephalidae</taxon>
        <taxon>Cichlidogyrus</taxon>
    </lineage>
</organism>
<dbReference type="EMBL" id="JBJKFK010000456">
    <property type="protein sequence ID" value="KAL3316955.1"/>
    <property type="molecule type" value="Genomic_DNA"/>
</dbReference>
<evidence type="ECO:0000256" key="4">
    <source>
        <dbReference type="ARBA" id="ARBA00038123"/>
    </source>
</evidence>
<feature type="coiled-coil region" evidence="5">
    <location>
        <begin position="123"/>
        <end position="192"/>
    </location>
</feature>
<evidence type="ECO:0000256" key="5">
    <source>
        <dbReference type="SAM" id="Coils"/>
    </source>
</evidence>
<gene>
    <name evidence="6" type="ORF">Ciccas_004390</name>
</gene>
<evidence type="ECO:0000256" key="3">
    <source>
        <dbReference type="ARBA" id="ARBA00023212"/>
    </source>
</evidence>
<evidence type="ECO:0000256" key="2">
    <source>
        <dbReference type="ARBA" id="ARBA00022490"/>
    </source>
</evidence>
<keyword evidence="3" id="KW-0206">Cytoskeleton</keyword>
<reference evidence="6 7" key="1">
    <citation type="submission" date="2024-11" db="EMBL/GenBank/DDBJ databases">
        <title>Adaptive evolution of stress response genes in parasites aligns with host niche diversity.</title>
        <authorList>
            <person name="Hahn C."/>
            <person name="Resl P."/>
        </authorList>
    </citation>
    <scope>NUCLEOTIDE SEQUENCE [LARGE SCALE GENOMIC DNA]</scope>
    <source>
        <strain evidence="6">EGGRZ-B1_66</strain>
        <tissue evidence="6">Body</tissue>
    </source>
</reference>
<evidence type="ECO:0000313" key="7">
    <source>
        <dbReference type="Proteomes" id="UP001626550"/>
    </source>
</evidence>
<feature type="coiled-coil region" evidence="5">
    <location>
        <begin position="3"/>
        <end position="51"/>
    </location>
</feature>
<dbReference type="PANTHER" id="PTHR20544">
    <property type="entry name" value="CENTROSOMAL PROTEIN CEP135"/>
    <property type="match status" value="1"/>
</dbReference>
<proteinExistence type="inferred from homology"/>
<dbReference type="PANTHER" id="PTHR20544:SF0">
    <property type="entry name" value="NUCLEOPROTEIN TPR_MLP1 DOMAIN-CONTAINING PROTEIN"/>
    <property type="match status" value="1"/>
</dbReference>
<comment type="subcellular location">
    <subcellularLocation>
        <location evidence="1">Cytoplasm</location>
        <location evidence="1">Cytoskeleton</location>
        <location evidence="1">Microtubule organizing center</location>
        <location evidence="1">Centrosome</location>
        <location evidence="1">Centriole</location>
    </subcellularLocation>
</comment>
<dbReference type="AlphaFoldDB" id="A0ABD2QBR6"/>
<evidence type="ECO:0000256" key="1">
    <source>
        <dbReference type="ARBA" id="ARBA00004114"/>
    </source>
</evidence>
<name>A0ABD2QBR6_9PLAT</name>
<keyword evidence="7" id="KW-1185">Reference proteome</keyword>
<keyword evidence="5" id="KW-0175">Coiled coil</keyword>
<feature type="coiled-coil region" evidence="5">
    <location>
        <begin position="249"/>
        <end position="297"/>
    </location>
</feature>
<keyword evidence="2" id="KW-0963">Cytoplasm</keyword>
<dbReference type="InterPro" id="IPR051877">
    <property type="entry name" value="Centriole_BasalBody_StrucProt"/>
</dbReference>
<evidence type="ECO:0000313" key="6">
    <source>
        <dbReference type="EMBL" id="KAL3316955.1"/>
    </source>
</evidence>
<dbReference type="GO" id="GO:0005814">
    <property type="term" value="C:centriole"/>
    <property type="evidence" value="ECO:0007669"/>
    <property type="project" value="UniProtKB-SubCell"/>
</dbReference>
<dbReference type="Proteomes" id="UP001626550">
    <property type="component" value="Unassembled WGS sequence"/>
</dbReference>